<evidence type="ECO:0000313" key="6">
    <source>
        <dbReference type="EMBL" id="GFP78503.1"/>
    </source>
</evidence>
<protein>
    <submittedName>
        <fullName evidence="6">Manganese efflux pump MntP</fullName>
    </submittedName>
</protein>
<keyword evidence="2 5" id="KW-0812">Transmembrane</keyword>
<feature type="transmembrane region" description="Helical" evidence="5">
    <location>
        <begin position="131"/>
        <end position="152"/>
    </location>
</feature>
<sequence>MHLIYLFVIAFVNSIDNIGIGVAYSVGRIKIGFYKNIIISSIAFLVSYIAAISGNMVSNFLSDNICTMLSVIILVVMGSKMIIKSILEKSDDDEYKVKNIKYTEVISIGLVLALDDVGSSVSSGLSGYSPFAISLPYFIISIMIFMLSDYGTRFFGKLKIGKKATIISGVVMILMGLLELVG</sequence>
<proteinExistence type="predicted"/>
<feature type="transmembrane region" description="Helical" evidence="5">
    <location>
        <begin position="104"/>
        <end position="125"/>
    </location>
</feature>
<dbReference type="RefSeq" id="WP_183279997.1">
    <property type="nucleotide sequence ID" value="NZ_BLZR01000002.1"/>
</dbReference>
<dbReference type="PANTHER" id="PTHR35529">
    <property type="entry name" value="MANGANESE EFFLUX PUMP MNTP-RELATED"/>
    <property type="match status" value="1"/>
</dbReference>
<comment type="caution">
    <text evidence="6">The sequence shown here is derived from an EMBL/GenBank/DDBJ whole genome shotgun (WGS) entry which is preliminary data.</text>
</comment>
<evidence type="ECO:0000313" key="7">
    <source>
        <dbReference type="Proteomes" id="UP000580568"/>
    </source>
</evidence>
<feature type="transmembrane region" description="Helical" evidence="5">
    <location>
        <begin position="33"/>
        <end position="54"/>
    </location>
</feature>
<evidence type="ECO:0000256" key="1">
    <source>
        <dbReference type="ARBA" id="ARBA00022475"/>
    </source>
</evidence>
<keyword evidence="4 5" id="KW-0472">Membrane</keyword>
<dbReference type="Proteomes" id="UP000580568">
    <property type="component" value="Unassembled WGS sequence"/>
</dbReference>
<dbReference type="AlphaFoldDB" id="A0A6V8SUE0"/>
<keyword evidence="7" id="KW-1185">Reference proteome</keyword>
<organism evidence="6 7">
    <name type="scientific">Clostridium fungisolvens</name>
    <dbReference type="NCBI Taxonomy" id="1604897"/>
    <lineage>
        <taxon>Bacteria</taxon>
        <taxon>Bacillati</taxon>
        <taxon>Bacillota</taxon>
        <taxon>Clostridia</taxon>
        <taxon>Eubacteriales</taxon>
        <taxon>Clostridiaceae</taxon>
        <taxon>Clostridium</taxon>
    </lineage>
</organism>
<gene>
    <name evidence="6" type="ORF">bsdtw1_04728</name>
</gene>
<dbReference type="InterPro" id="IPR003810">
    <property type="entry name" value="Mntp/YtaF"/>
</dbReference>
<evidence type="ECO:0000256" key="3">
    <source>
        <dbReference type="ARBA" id="ARBA00022989"/>
    </source>
</evidence>
<dbReference type="EMBL" id="BLZR01000002">
    <property type="protein sequence ID" value="GFP78503.1"/>
    <property type="molecule type" value="Genomic_DNA"/>
</dbReference>
<accession>A0A6V8SUE0</accession>
<feature type="transmembrane region" description="Helical" evidence="5">
    <location>
        <begin position="6"/>
        <end position="26"/>
    </location>
</feature>
<reference evidence="6 7" key="1">
    <citation type="submission" date="2020-07" db="EMBL/GenBank/DDBJ databases">
        <title>A new beta-1,3-glucan-decomposing anaerobic bacterium isolated from anoxic soil subjected to biological soil disinfestation.</title>
        <authorList>
            <person name="Ueki A."/>
            <person name="Tonouchi A."/>
        </authorList>
    </citation>
    <scope>NUCLEOTIDE SEQUENCE [LARGE SCALE GENOMIC DNA]</scope>
    <source>
        <strain evidence="6 7">TW1</strain>
    </source>
</reference>
<feature type="transmembrane region" description="Helical" evidence="5">
    <location>
        <begin position="60"/>
        <end position="83"/>
    </location>
</feature>
<feature type="transmembrane region" description="Helical" evidence="5">
    <location>
        <begin position="164"/>
        <end position="181"/>
    </location>
</feature>
<keyword evidence="1" id="KW-1003">Cell membrane</keyword>
<evidence type="ECO:0000256" key="2">
    <source>
        <dbReference type="ARBA" id="ARBA00022692"/>
    </source>
</evidence>
<dbReference type="PANTHER" id="PTHR35529:SF2">
    <property type="entry name" value="SPORULATION PROTEIN YTAF-RELATED"/>
    <property type="match status" value="1"/>
</dbReference>
<name>A0A6V8SUE0_9CLOT</name>
<dbReference type="Pfam" id="PF02659">
    <property type="entry name" value="Mntp"/>
    <property type="match status" value="1"/>
</dbReference>
<evidence type="ECO:0000256" key="5">
    <source>
        <dbReference type="SAM" id="Phobius"/>
    </source>
</evidence>
<keyword evidence="3 5" id="KW-1133">Transmembrane helix</keyword>
<evidence type="ECO:0000256" key="4">
    <source>
        <dbReference type="ARBA" id="ARBA00023136"/>
    </source>
</evidence>